<sequence length="179" mass="20592">MGFPNNLLQEDEELVLHTHPHWKELVMPVVWFVLIGAFGSIILLALPESWGSIPKMIGWVIVVILMLWLVVTPYIRWATTHYVFTTHRVLLRTGLITRRGRDIPLARINDVSFEQGVLERMFRFGTLVVESAGERGQQVLKDMPQVENAQSTLYRLVEEDHDRRTGGLPDDEPPTLVER</sequence>
<dbReference type="PANTHER" id="PTHR37938">
    <property type="entry name" value="BLL0215 PROTEIN"/>
    <property type="match status" value="1"/>
</dbReference>
<comment type="caution">
    <text evidence="3">The sequence shown here is derived from an EMBL/GenBank/DDBJ whole genome shotgun (WGS) entry which is preliminary data.</text>
</comment>
<gene>
    <name evidence="3" type="ORF">Afil01_58750</name>
</gene>
<protein>
    <recommendedName>
        <fullName evidence="2">YdbS-like PH domain-containing protein</fullName>
    </recommendedName>
</protein>
<evidence type="ECO:0000259" key="2">
    <source>
        <dbReference type="Pfam" id="PF03703"/>
    </source>
</evidence>
<evidence type="ECO:0000313" key="4">
    <source>
        <dbReference type="Proteomes" id="UP001165079"/>
    </source>
</evidence>
<evidence type="ECO:0000256" key="1">
    <source>
        <dbReference type="SAM" id="Phobius"/>
    </source>
</evidence>
<keyword evidence="1" id="KW-0812">Transmembrane</keyword>
<feature type="transmembrane region" description="Helical" evidence="1">
    <location>
        <begin position="58"/>
        <end position="77"/>
    </location>
</feature>
<organism evidence="3 4">
    <name type="scientific">Actinorhabdospora filicis</name>
    <dbReference type="NCBI Taxonomy" id="1785913"/>
    <lineage>
        <taxon>Bacteria</taxon>
        <taxon>Bacillati</taxon>
        <taxon>Actinomycetota</taxon>
        <taxon>Actinomycetes</taxon>
        <taxon>Micromonosporales</taxon>
        <taxon>Micromonosporaceae</taxon>
        <taxon>Actinorhabdospora</taxon>
    </lineage>
</organism>
<evidence type="ECO:0000313" key="3">
    <source>
        <dbReference type="EMBL" id="GLZ81068.1"/>
    </source>
</evidence>
<keyword evidence="1" id="KW-0472">Membrane</keyword>
<dbReference type="PANTHER" id="PTHR37938:SF1">
    <property type="entry name" value="BLL0215 PROTEIN"/>
    <property type="match status" value="1"/>
</dbReference>
<dbReference type="Proteomes" id="UP001165079">
    <property type="component" value="Unassembled WGS sequence"/>
</dbReference>
<accession>A0A9W6WCG8</accession>
<feature type="domain" description="YdbS-like PH" evidence="2">
    <location>
        <begin position="77"/>
        <end position="152"/>
    </location>
</feature>
<dbReference type="AlphaFoldDB" id="A0A9W6WCG8"/>
<name>A0A9W6WCG8_9ACTN</name>
<dbReference type="Pfam" id="PF03703">
    <property type="entry name" value="bPH_2"/>
    <property type="match status" value="1"/>
</dbReference>
<feature type="transmembrane region" description="Helical" evidence="1">
    <location>
        <begin position="25"/>
        <end position="46"/>
    </location>
</feature>
<dbReference type="InterPro" id="IPR005182">
    <property type="entry name" value="YdbS-like_PH"/>
</dbReference>
<dbReference type="RefSeq" id="WP_285666394.1">
    <property type="nucleotide sequence ID" value="NZ_BSTX01000004.1"/>
</dbReference>
<proteinExistence type="predicted"/>
<keyword evidence="1" id="KW-1133">Transmembrane helix</keyword>
<dbReference type="EMBL" id="BSTX01000004">
    <property type="protein sequence ID" value="GLZ81068.1"/>
    <property type="molecule type" value="Genomic_DNA"/>
</dbReference>
<keyword evidence="4" id="KW-1185">Reference proteome</keyword>
<reference evidence="3" key="1">
    <citation type="submission" date="2023-03" db="EMBL/GenBank/DDBJ databases">
        <title>Actinorhabdospora filicis NBRC 111898.</title>
        <authorList>
            <person name="Ichikawa N."/>
            <person name="Sato H."/>
            <person name="Tonouchi N."/>
        </authorList>
    </citation>
    <scope>NUCLEOTIDE SEQUENCE</scope>
    <source>
        <strain evidence="3">NBRC 111898</strain>
    </source>
</reference>